<organism evidence="1 2">
    <name type="scientific">Portunus trituberculatus</name>
    <name type="common">Swimming crab</name>
    <name type="synonym">Neptunus trituberculatus</name>
    <dbReference type="NCBI Taxonomy" id="210409"/>
    <lineage>
        <taxon>Eukaryota</taxon>
        <taxon>Metazoa</taxon>
        <taxon>Ecdysozoa</taxon>
        <taxon>Arthropoda</taxon>
        <taxon>Crustacea</taxon>
        <taxon>Multicrustacea</taxon>
        <taxon>Malacostraca</taxon>
        <taxon>Eumalacostraca</taxon>
        <taxon>Eucarida</taxon>
        <taxon>Decapoda</taxon>
        <taxon>Pleocyemata</taxon>
        <taxon>Brachyura</taxon>
        <taxon>Eubrachyura</taxon>
        <taxon>Portunoidea</taxon>
        <taxon>Portunidae</taxon>
        <taxon>Portuninae</taxon>
        <taxon>Portunus</taxon>
    </lineage>
</organism>
<name>A0A5B7GBD4_PORTR</name>
<evidence type="ECO:0000313" key="1">
    <source>
        <dbReference type="EMBL" id="MPC54603.1"/>
    </source>
</evidence>
<dbReference type="Proteomes" id="UP000324222">
    <property type="component" value="Unassembled WGS sequence"/>
</dbReference>
<dbReference type="EMBL" id="VSRR010012488">
    <property type="protein sequence ID" value="MPC54603.1"/>
    <property type="molecule type" value="Genomic_DNA"/>
</dbReference>
<comment type="caution">
    <text evidence="1">The sequence shown here is derived from an EMBL/GenBank/DDBJ whole genome shotgun (WGS) entry which is preliminary data.</text>
</comment>
<keyword evidence="2" id="KW-1185">Reference proteome</keyword>
<dbReference type="AlphaFoldDB" id="A0A5B7GBD4"/>
<evidence type="ECO:0000313" key="2">
    <source>
        <dbReference type="Proteomes" id="UP000324222"/>
    </source>
</evidence>
<gene>
    <name evidence="1" type="ORF">E2C01_048526</name>
</gene>
<reference evidence="1" key="1">
    <citation type="submission" date="2019-05" db="EMBL/GenBank/DDBJ databases">
        <title>Another draft genome of Portunus trituberculatus and its Hox gene families provides insights of decapod evolution.</title>
        <authorList>
            <person name="Jeong J.-H."/>
            <person name="Song I."/>
            <person name="Kim S."/>
            <person name="Choi T."/>
            <person name="Kim D."/>
            <person name="Ryu S."/>
            <person name="Kim W."/>
        </authorList>
    </citation>
    <scope>NUCLEOTIDE SEQUENCE [LARGE SCALE GENOMIC DNA]</scope>
    <source>
        <tissue evidence="1">Muscle</tissue>
    </source>
</reference>
<accession>A0A5B7GBD4</accession>
<protein>
    <submittedName>
        <fullName evidence="1">Uncharacterized protein</fullName>
    </submittedName>
</protein>
<sequence>MAGSRSPACSLLIMESVKSEIMAVGTKGSTTIAVNLRGDDIFDTTLVNFLMTIFHVNDLLLRVTSRAHVTGQADITTRPRDQR</sequence>
<proteinExistence type="predicted"/>